<evidence type="ECO:0000256" key="4">
    <source>
        <dbReference type="ARBA" id="ARBA00022692"/>
    </source>
</evidence>
<proteinExistence type="predicted"/>
<dbReference type="InterPro" id="IPR003598">
    <property type="entry name" value="Ig_sub2"/>
</dbReference>
<dbReference type="PROSITE" id="PS50011">
    <property type="entry name" value="PROTEIN_KINASE_DOM"/>
    <property type="match status" value="1"/>
</dbReference>
<dbReference type="InterPro" id="IPR008266">
    <property type="entry name" value="Tyr_kinase_AS"/>
</dbReference>
<dbReference type="PIRSF" id="PIRSF000615">
    <property type="entry name" value="TyrPK_CSF1-R"/>
    <property type="match status" value="1"/>
</dbReference>
<dbReference type="Gene3D" id="3.30.200.20">
    <property type="entry name" value="Phosphorylase Kinase, domain 1"/>
    <property type="match status" value="1"/>
</dbReference>
<evidence type="ECO:0000256" key="19">
    <source>
        <dbReference type="PIRSR" id="PIRSR000615-4"/>
    </source>
</evidence>
<dbReference type="GO" id="GO:0007169">
    <property type="term" value="P:cell surface receptor protein tyrosine kinase signaling pathway"/>
    <property type="evidence" value="ECO:0007669"/>
    <property type="project" value="TreeGrafter"/>
</dbReference>
<keyword evidence="11" id="KW-1015">Disulfide bond</keyword>
<dbReference type="EC" id="2.7.10.1" evidence="2"/>
<feature type="compositionally biased region" description="Polar residues" evidence="21">
    <location>
        <begin position="1220"/>
        <end position="1230"/>
    </location>
</feature>
<evidence type="ECO:0000256" key="14">
    <source>
        <dbReference type="ARBA" id="ARBA00023319"/>
    </source>
</evidence>
<dbReference type="SMART" id="SM00408">
    <property type="entry name" value="IGc2"/>
    <property type="match status" value="2"/>
</dbReference>
<accession>A0A8J5K497</accession>
<dbReference type="SMART" id="SM00409">
    <property type="entry name" value="IG"/>
    <property type="match status" value="5"/>
</dbReference>
<keyword evidence="18" id="KW-0460">Magnesium</keyword>
<feature type="site" description="Important for interaction with phosphotyrosine-binding proteins" evidence="19">
    <location>
        <position position="1104"/>
    </location>
</feature>
<evidence type="ECO:0000256" key="2">
    <source>
        <dbReference type="ARBA" id="ARBA00011902"/>
    </source>
</evidence>
<keyword evidence="6" id="KW-0418">Kinase</keyword>
<dbReference type="EMBL" id="JAHLQT010021820">
    <property type="protein sequence ID" value="KAG7167268.1"/>
    <property type="molecule type" value="Genomic_DNA"/>
</dbReference>
<feature type="binding site" evidence="17">
    <location>
        <begin position="631"/>
        <end position="638"/>
    </location>
    <ligand>
        <name>ATP</name>
        <dbReference type="ChEBI" id="CHEBI:30616"/>
    </ligand>
</feature>
<keyword evidence="5 17" id="KW-0547">Nucleotide-binding</keyword>
<evidence type="ECO:0000256" key="16">
    <source>
        <dbReference type="PIRSR" id="PIRSR000615-1"/>
    </source>
</evidence>
<feature type="compositionally biased region" description="Polar residues" evidence="21">
    <location>
        <begin position="841"/>
        <end position="869"/>
    </location>
</feature>
<dbReference type="InterPro" id="IPR050122">
    <property type="entry name" value="RTK"/>
</dbReference>
<keyword evidence="14" id="KW-0393">Immunoglobulin domain</keyword>
<keyword evidence="13" id="KW-0325">Glycoprotein</keyword>
<dbReference type="FunFam" id="1.10.510.10:FF:000554">
    <property type="entry name" value="Predicted protein"/>
    <property type="match status" value="1"/>
</dbReference>
<feature type="transmembrane region" description="Helical" evidence="22">
    <location>
        <begin position="549"/>
        <end position="569"/>
    </location>
</feature>
<evidence type="ECO:0000256" key="10">
    <source>
        <dbReference type="ARBA" id="ARBA00023137"/>
    </source>
</evidence>
<dbReference type="InterPro" id="IPR013151">
    <property type="entry name" value="Immunoglobulin_dom"/>
</dbReference>
<evidence type="ECO:0000256" key="22">
    <source>
        <dbReference type="SAM" id="Phobius"/>
    </source>
</evidence>
<dbReference type="SMART" id="SM00220">
    <property type="entry name" value="S_TKc"/>
    <property type="match status" value="1"/>
</dbReference>
<evidence type="ECO:0000256" key="13">
    <source>
        <dbReference type="ARBA" id="ARBA00023180"/>
    </source>
</evidence>
<keyword evidence="3" id="KW-0808">Transferase</keyword>
<keyword evidence="7 17" id="KW-0067">ATP-binding</keyword>
<feature type="region of interest" description="Disordered" evidence="21">
    <location>
        <begin position="746"/>
        <end position="873"/>
    </location>
</feature>
<keyword evidence="18" id="KW-0479">Metal-binding</keyword>
<dbReference type="GO" id="GO:0005886">
    <property type="term" value="C:plasma membrane"/>
    <property type="evidence" value="ECO:0007669"/>
    <property type="project" value="TreeGrafter"/>
</dbReference>
<keyword evidence="9 22" id="KW-0472">Membrane</keyword>
<evidence type="ECO:0000313" key="25">
    <source>
        <dbReference type="EMBL" id="KAG7167268.1"/>
    </source>
</evidence>
<evidence type="ECO:0000256" key="8">
    <source>
        <dbReference type="ARBA" id="ARBA00022989"/>
    </source>
</evidence>
<dbReference type="PROSITE" id="PS00107">
    <property type="entry name" value="PROTEIN_KINASE_ATP"/>
    <property type="match status" value="1"/>
</dbReference>
<evidence type="ECO:0000256" key="18">
    <source>
        <dbReference type="PIRSR" id="PIRSR000615-3"/>
    </source>
</evidence>
<feature type="binding site" evidence="17">
    <location>
        <position position="964"/>
    </location>
    <ligand>
        <name>ATP</name>
        <dbReference type="ChEBI" id="CHEBI:30616"/>
    </ligand>
</feature>
<feature type="binding site" evidence="18">
    <location>
        <position position="965"/>
    </location>
    <ligand>
        <name>Mg(2+)</name>
        <dbReference type="ChEBI" id="CHEBI:18420"/>
    </ligand>
</feature>
<evidence type="ECO:0000256" key="20">
    <source>
        <dbReference type="PROSITE-ProRule" id="PRU10141"/>
    </source>
</evidence>
<feature type="compositionally biased region" description="Polar residues" evidence="21">
    <location>
        <begin position="1195"/>
        <end position="1204"/>
    </location>
</feature>
<name>A0A8J5K497_HOMAM</name>
<comment type="subcellular location">
    <subcellularLocation>
        <location evidence="1">Membrane</location>
        <topology evidence="1">Single-pass membrane protein</topology>
    </subcellularLocation>
</comment>
<evidence type="ECO:0000256" key="11">
    <source>
        <dbReference type="ARBA" id="ARBA00023157"/>
    </source>
</evidence>
<evidence type="ECO:0000313" key="26">
    <source>
        <dbReference type="Proteomes" id="UP000747542"/>
    </source>
</evidence>
<feature type="compositionally biased region" description="Polar residues" evidence="21">
    <location>
        <begin position="1241"/>
        <end position="1260"/>
    </location>
</feature>
<dbReference type="Pfam" id="PF13927">
    <property type="entry name" value="Ig_3"/>
    <property type="match status" value="1"/>
</dbReference>
<dbReference type="GO" id="GO:0005524">
    <property type="term" value="F:ATP binding"/>
    <property type="evidence" value="ECO:0007669"/>
    <property type="project" value="UniProtKB-UniRule"/>
</dbReference>
<evidence type="ECO:0000256" key="6">
    <source>
        <dbReference type="ARBA" id="ARBA00022777"/>
    </source>
</evidence>
<keyword evidence="8 22" id="KW-1133">Transmembrane helix</keyword>
<dbReference type="PROSITE" id="PS50835">
    <property type="entry name" value="IG_LIKE"/>
    <property type="match status" value="3"/>
</dbReference>
<evidence type="ECO:0000256" key="1">
    <source>
        <dbReference type="ARBA" id="ARBA00004167"/>
    </source>
</evidence>
<feature type="domain" description="Ig-like" evidence="24">
    <location>
        <begin position="221"/>
        <end position="323"/>
    </location>
</feature>
<keyword evidence="26" id="KW-1185">Reference proteome</keyword>
<dbReference type="InterPro" id="IPR001245">
    <property type="entry name" value="Ser-Thr/Tyr_kinase_cat_dom"/>
</dbReference>
<gene>
    <name evidence="25" type="primary">KDR-L</name>
    <name evidence="25" type="ORF">Hamer_G017178</name>
</gene>
<dbReference type="GO" id="GO:0043235">
    <property type="term" value="C:receptor complex"/>
    <property type="evidence" value="ECO:0007669"/>
    <property type="project" value="TreeGrafter"/>
</dbReference>
<feature type="binding site" evidence="17 20">
    <location>
        <position position="659"/>
    </location>
    <ligand>
        <name>ATP</name>
        <dbReference type="ChEBI" id="CHEBI:30616"/>
    </ligand>
</feature>
<dbReference type="InterPro" id="IPR000719">
    <property type="entry name" value="Prot_kinase_dom"/>
</dbReference>
<dbReference type="PROSITE" id="PS00109">
    <property type="entry name" value="PROTEIN_KINASE_TYR"/>
    <property type="match status" value="1"/>
</dbReference>
<evidence type="ECO:0000256" key="3">
    <source>
        <dbReference type="ARBA" id="ARBA00022679"/>
    </source>
</evidence>
<feature type="region of interest" description="Disordered" evidence="21">
    <location>
        <begin position="1178"/>
        <end position="1291"/>
    </location>
</feature>
<dbReference type="Pfam" id="PF07714">
    <property type="entry name" value="PK_Tyr_Ser-Thr"/>
    <property type="match status" value="2"/>
</dbReference>
<evidence type="ECO:0000259" key="23">
    <source>
        <dbReference type="PROSITE" id="PS50011"/>
    </source>
</evidence>
<keyword evidence="10" id="KW-0829">Tyrosine-protein kinase</keyword>
<dbReference type="PANTHER" id="PTHR24416">
    <property type="entry name" value="TYROSINE-PROTEIN KINASE RECEPTOR"/>
    <property type="match status" value="1"/>
</dbReference>
<comment type="catalytic activity">
    <reaction evidence="15">
        <text>L-tyrosyl-[protein] + ATP = O-phospho-L-tyrosyl-[protein] + ADP + H(+)</text>
        <dbReference type="Rhea" id="RHEA:10596"/>
        <dbReference type="Rhea" id="RHEA-COMP:10136"/>
        <dbReference type="Rhea" id="RHEA-COMP:20101"/>
        <dbReference type="ChEBI" id="CHEBI:15378"/>
        <dbReference type="ChEBI" id="CHEBI:30616"/>
        <dbReference type="ChEBI" id="CHEBI:46858"/>
        <dbReference type="ChEBI" id="CHEBI:61978"/>
        <dbReference type="ChEBI" id="CHEBI:456216"/>
        <dbReference type="EC" id="2.7.10.1"/>
    </reaction>
</comment>
<evidence type="ECO:0000256" key="21">
    <source>
        <dbReference type="SAM" id="MobiDB-lite"/>
    </source>
</evidence>
<dbReference type="SUPFAM" id="SSF56112">
    <property type="entry name" value="Protein kinase-like (PK-like)"/>
    <property type="match status" value="1"/>
</dbReference>
<dbReference type="Proteomes" id="UP000747542">
    <property type="component" value="Unassembled WGS sequence"/>
</dbReference>
<dbReference type="Pfam" id="PF00047">
    <property type="entry name" value="ig"/>
    <property type="match status" value="1"/>
</dbReference>
<dbReference type="InterPro" id="IPR013783">
    <property type="entry name" value="Ig-like_fold"/>
</dbReference>
<sequence>MTKYDSATYAVQVDPASVTLPKPAFEKAPNQHFVKGQGFKLTCSLILSRSVAFHWTLPNPNTDHQIEHSKVKRMNEYRLSTLHVLNATTDDSGEYICQVSAEDSRPNQVSMIVEVKESLTPYINISTISKIKISEGEYLKWKATIFSFPSDPEIVYRDREGKELIETNRITTEHNAADAVSWLKIWNTTAKDFGKYILQATTRDGSAKKSATVDIEIESRPVTTLRGVPSFVTPGDTLSLECEARGFPLPKANWTFRPCPNGTQNCTESFMDIKPENLEDILHAPGNIKIVKGDYTPQESGILHCDMSNKFGNSCKNVSIILSDIGGTFVFRHTGQNKTTGVPEPYPGKSLDVIVNDDFSIMCGASKFDYKSVQLQFHGSNLSIFANESEVSRQKHIMEEKVTFDLQGDYTCTAQPHDNLLAPHQKIITINVLAEERVKFTRYANMYIEGQTVVVKEKAPFSLNCTVTGTPKPTISWYKDNELLTFNSSLFDNETTFLSSDHQRLLLKYVFKEKHVGHYTCRAENRLGPLIGFLSVSVPRAGLSTGAKVGLVIAFIGIVFLVVVVVVLIKRVKTERKFRKSFRKNELYLFEKGNIGQLNPDCTADEQAELLPYDPAWEVPKEDIKIGKQLGSGAFGRVVKAVVSGLDEDGQPTTTVALKMCKSQADQSQVRALALELKIMIHLGKHLNIVNLMGANTANVGKGELWILVEYCRFGNLLLFMHRHRKQFINQIDPVTGQINHSKLFMDPTSPLSPTSESTRTGYRTAPITDQDGYLAPKFNLAAPPQGRNTMSPPQSPTSLTGSSGESFQLGGHPRQHMDNPIYSARLQRSVSDCPEGDPGTRTNSGGSQIPLSRLQSVGSSVRSDNGSVGYSRHDMPVINTDMTTLHSVQSPLSPSPMSPTDSSYFTQLGLDSQGNPFPFETGHIPGVNVPFTTSDLLCWAWQVAQGMDYLTSRKVLHGDLAARNLLLADNNVVKISDFGLSREMYKKDVYMKKGDDLMPIKWMSIEAIRDRIFSVQSDVWAYAVTLWELFSLGSTPYPGIEVNKDFLKLLEDGFRMDRPKYANQEIYDLLLNCWASEPRNRPGFQKIAECLGVMMLPDLRGRYMTMNDPYLLMNEEHFRTKTDYLDMLSSPDFDNLNREDDETRAHYVNIQNGEFGNRDDNYLNMRSPDLVGYSRVGMAPDTPSGVSNPHYLHMNSTQGSPTPTADVFSPRPDEISRFTFGQGTESSRLTELPEEDEGTSQDASMSTDHQTTENSSLINGVSKDPSQDDALSNHSYHSSSSQTNSKKEETLDMDINNGEMTYINLPMHGSEYANL</sequence>
<dbReference type="InterPro" id="IPR036179">
    <property type="entry name" value="Ig-like_dom_sf"/>
</dbReference>
<evidence type="ECO:0000256" key="17">
    <source>
        <dbReference type="PIRSR" id="PIRSR000615-2"/>
    </source>
</evidence>
<reference evidence="25" key="1">
    <citation type="journal article" date="2021" name="Sci. Adv.">
        <title>The American lobster genome reveals insights on longevity, neural, and immune adaptations.</title>
        <authorList>
            <person name="Polinski J.M."/>
            <person name="Zimin A.V."/>
            <person name="Clark K.F."/>
            <person name="Kohn A.B."/>
            <person name="Sadowski N."/>
            <person name="Timp W."/>
            <person name="Ptitsyn A."/>
            <person name="Khanna P."/>
            <person name="Romanova D.Y."/>
            <person name="Williams P."/>
            <person name="Greenwood S.J."/>
            <person name="Moroz L.L."/>
            <person name="Walt D.R."/>
            <person name="Bodnar A.G."/>
        </authorList>
    </citation>
    <scope>NUCLEOTIDE SEQUENCE</scope>
    <source>
        <strain evidence="25">GMGI-L3</strain>
    </source>
</reference>
<dbReference type="InterPro" id="IPR003599">
    <property type="entry name" value="Ig_sub"/>
</dbReference>
<feature type="active site" description="Proton acceptor" evidence="16">
    <location>
        <position position="960"/>
    </location>
</feature>
<keyword evidence="12 25" id="KW-0675">Receptor</keyword>
<comment type="caution">
    <text evidence="25">The sequence shown here is derived from an EMBL/GenBank/DDBJ whole genome shotgun (WGS) entry which is preliminary data.</text>
</comment>
<dbReference type="Gene3D" id="1.10.510.10">
    <property type="entry name" value="Transferase(Phosphotransferase) domain 1"/>
    <property type="match status" value="1"/>
</dbReference>
<feature type="binding site" evidence="18">
    <location>
        <position position="978"/>
    </location>
    <ligand>
        <name>Mg(2+)</name>
        <dbReference type="ChEBI" id="CHEBI:18420"/>
    </ligand>
</feature>
<dbReference type="InterPro" id="IPR011009">
    <property type="entry name" value="Kinase-like_dom_sf"/>
</dbReference>
<evidence type="ECO:0000256" key="12">
    <source>
        <dbReference type="ARBA" id="ARBA00023170"/>
    </source>
</evidence>
<dbReference type="GO" id="GO:0004714">
    <property type="term" value="F:transmembrane receptor protein tyrosine kinase activity"/>
    <property type="evidence" value="ECO:0007669"/>
    <property type="project" value="UniProtKB-EC"/>
</dbReference>
<feature type="compositionally biased region" description="Low complexity" evidence="21">
    <location>
        <begin position="1273"/>
        <end position="1285"/>
    </location>
</feature>
<feature type="compositionally biased region" description="Polar residues" evidence="21">
    <location>
        <begin position="787"/>
        <end position="807"/>
    </location>
</feature>
<dbReference type="FunFam" id="3.30.200.20:FF:000586">
    <property type="entry name" value="Receptor protein-tyrosine kinase"/>
    <property type="match status" value="1"/>
</dbReference>
<dbReference type="PANTHER" id="PTHR24416:SF600">
    <property type="entry name" value="PDGF- AND VEGF-RECEPTOR RELATED, ISOFORM J"/>
    <property type="match status" value="1"/>
</dbReference>
<organism evidence="25 26">
    <name type="scientific">Homarus americanus</name>
    <name type="common">American lobster</name>
    <dbReference type="NCBI Taxonomy" id="6706"/>
    <lineage>
        <taxon>Eukaryota</taxon>
        <taxon>Metazoa</taxon>
        <taxon>Ecdysozoa</taxon>
        <taxon>Arthropoda</taxon>
        <taxon>Crustacea</taxon>
        <taxon>Multicrustacea</taxon>
        <taxon>Malacostraca</taxon>
        <taxon>Eumalacostraca</taxon>
        <taxon>Eucarida</taxon>
        <taxon>Decapoda</taxon>
        <taxon>Pleocyemata</taxon>
        <taxon>Astacidea</taxon>
        <taxon>Nephropoidea</taxon>
        <taxon>Nephropidae</taxon>
        <taxon>Homarus</taxon>
    </lineage>
</organism>
<dbReference type="InterPro" id="IPR007110">
    <property type="entry name" value="Ig-like_dom"/>
</dbReference>
<dbReference type="GO" id="GO:0046872">
    <property type="term" value="F:metal ion binding"/>
    <property type="evidence" value="ECO:0007669"/>
    <property type="project" value="UniProtKB-KW"/>
</dbReference>
<feature type="domain" description="Ig-like" evidence="24">
    <location>
        <begin position="423"/>
        <end position="537"/>
    </location>
</feature>
<feature type="domain" description="Protein kinase" evidence="23">
    <location>
        <begin position="624"/>
        <end position="1112"/>
    </location>
</feature>
<evidence type="ECO:0000256" key="9">
    <source>
        <dbReference type="ARBA" id="ARBA00023136"/>
    </source>
</evidence>
<dbReference type="InterPro" id="IPR017441">
    <property type="entry name" value="Protein_kinase_ATP_BS"/>
</dbReference>
<evidence type="ECO:0000256" key="15">
    <source>
        <dbReference type="ARBA" id="ARBA00051243"/>
    </source>
</evidence>
<dbReference type="CDD" id="cd00096">
    <property type="entry name" value="Ig"/>
    <property type="match status" value="1"/>
</dbReference>
<evidence type="ECO:0000259" key="24">
    <source>
        <dbReference type="PROSITE" id="PS50835"/>
    </source>
</evidence>
<evidence type="ECO:0000256" key="5">
    <source>
        <dbReference type="ARBA" id="ARBA00022741"/>
    </source>
</evidence>
<keyword evidence="4 22" id="KW-0812">Transmembrane</keyword>
<evidence type="ECO:0000256" key="7">
    <source>
        <dbReference type="ARBA" id="ARBA00022840"/>
    </source>
</evidence>
<dbReference type="SUPFAM" id="SSF48726">
    <property type="entry name" value="Immunoglobulin"/>
    <property type="match status" value="4"/>
</dbReference>
<feature type="domain" description="Ig-like" evidence="24">
    <location>
        <begin position="15"/>
        <end position="110"/>
    </location>
</feature>
<dbReference type="Gene3D" id="2.60.40.10">
    <property type="entry name" value="Immunoglobulins"/>
    <property type="match status" value="4"/>
</dbReference>
<protein>
    <recommendedName>
        <fullName evidence="2">receptor protein-tyrosine kinase</fullName>
        <ecNumber evidence="2">2.7.10.1</ecNumber>
    </recommendedName>
</protein>
<feature type="compositionally biased region" description="Low complexity" evidence="21">
    <location>
        <begin position="748"/>
        <end position="761"/>
    </location>
</feature>